<dbReference type="GO" id="GO:0016787">
    <property type="term" value="F:hydrolase activity"/>
    <property type="evidence" value="ECO:0007669"/>
    <property type="project" value="UniProtKB-KW"/>
</dbReference>
<dbReference type="PRINTS" id="PR00364">
    <property type="entry name" value="DISEASERSIST"/>
</dbReference>
<gene>
    <name evidence="6" type="ORF">F2Q68_00007468</name>
</gene>
<dbReference type="GO" id="GO:0006952">
    <property type="term" value="P:defense response"/>
    <property type="evidence" value="ECO:0007669"/>
    <property type="project" value="InterPro"/>
</dbReference>
<dbReference type="Proteomes" id="UP000712281">
    <property type="component" value="Unassembled WGS sequence"/>
</dbReference>
<dbReference type="InterPro" id="IPR036390">
    <property type="entry name" value="WH_DNA-bd_sf"/>
</dbReference>
<dbReference type="SUPFAM" id="SSF46785">
    <property type="entry name" value="Winged helix' DNA-binding domain"/>
    <property type="match status" value="1"/>
</dbReference>
<dbReference type="Gene3D" id="3.80.10.10">
    <property type="entry name" value="Ribonuclease Inhibitor"/>
    <property type="match status" value="1"/>
</dbReference>
<dbReference type="Pfam" id="PF23282">
    <property type="entry name" value="WHD_ROQ1"/>
    <property type="match status" value="1"/>
</dbReference>
<dbReference type="EMBL" id="QGKW02000717">
    <property type="protein sequence ID" value="KAF2595931.1"/>
    <property type="molecule type" value="Genomic_DNA"/>
</dbReference>
<keyword evidence="2" id="KW-0677">Repeat</keyword>
<dbReference type="Gene3D" id="1.10.8.430">
    <property type="entry name" value="Helical domain of apoptotic protease-activating factors"/>
    <property type="match status" value="1"/>
</dbReference>
<dbReference type="AlphaFoldDB" id="A0A8S9KQ49"/>
<dbReference type="InterPro" id="IPR027417">
    <property type="entry name" value="P-loop_NTPase"/>
</dbReference>
<dbReference type="Gene3D" id="3.40.50.300">
    <property type="entry name" value="P-loop containing nucleotide triphosphate hydrolases"/>
    <property type="match status" value="2"/>
</dbReference>
<evidence type="ECO:0000259" key="5">
    <source>
        <dbReference type="SMART" id="SM00382"/>
    </source>
</evidence>
<evidence type="ECO:0000256" key="2">
    <source>
        <dbReference type="ARBA" id="ARBA00022737"/>
    </source>
</evidence>
<dbReference type="InterPro" id="IPR002182">
    <property type="entry name" value="NB-ARC"/>
</dbReference>
<dbReference type="PANTHER" id="PTHR11017:SF569">
    <property type="entry name" value="DISEASE RESISTANCE PROTEIN"/>
    <property type="match status" value="1"/>
</dbReference>
<evidence type="ECO:0000256" key="4">
    <source>
        <dbReference type="ARBA" id="ARBA00023027"/>
    </source>
</evidence>
<feature type="non-terminal residue" evidence="6">
    <location>
        <position position="1"/>
    </location>
</feature>
<protein>
    <recommendedName>
        <fullName evidence="5">AAA+ ATPase domain-containing protein</fullName>
    </recommendedName>
</protein>
<reference evidence="6" key="1">
    <citation type="submission" date="2019-12" db="EMBL/GenBank/DDBJ databases">
        <title>Genome sequencing and annotation of Brassica cretica.</title>
        <authorList>
            <person name="Studholme D.J."/>
            <person name="Sarris P.F."/>
        </authorList>
    </citation>
    <scope>NUCLEOTIDE SEQUENCE</scope>
    <source>
        <strain evidence="6">PFS-001/15</strain>
        <tissue evidence="6">Leaf</tissue>
    </source>
</reference>
<organism evidence="6 7">
    <name type="scientific">Brassica cretica</name>
    <name type="common">Mustard</name>
    <dbReference type="NCBI Taxonomy" id="69181"/>
    <lineage>
        <taxon>Eukaryota</taxon>
        <taxon>Viridiplantae</taxon>
        <taxon>Streptophyta</taxon>
        <taxon>Embryophyta</taxon>
        <taxon>Tracheophyta</taxon>
        <taxon>Spermatophyta</taxon>
        <taxon>Magnoliopsida</taxon>
        <taxon>eudicotyledons</taxon>
        <taxon>Gunneridae</taxon>
        <taxon>Pentapetalae</taxon>
        <taxon>rosids</taxon>
        <taxon>malvids</taxon>
        <taxon>Brassicales</taxon>
        <taxon>Brassicaceae</taxon>
        <taxon>Brassiceae</taxon>
        <taxon>Brassica</taxon>
    </lineage>
</organism>
<evidence type="ECO:0000313" key="7">
    <source>
        <dbReference type="Proteomes" id="UP000712281"/>
    </source>
</evidence>
<dbReference type="GO" id="GO:0043531">
    <property type="term" value="F:ADP binding"/>
    <property type="evidence" value="ECO:0007669"/>
    <property type="project" value="InterPro"/>
</dbReference>
<evidence type="ECO:0000313" key="6">
    <source>
        <dbReference type="EMBL" id="KAF2595931.1"/>
    </source>
</evidence>
<dbReference type="SUPFAM" id="SSF52058">
    <property type="entry name" value="L domain-like"/>
    <property type="match status" value="1"/>
</dbReference>
<dbReference type="FunFam" id="3.40.50.300:FF:001002">
    <property type="entry name" value="Disease resistance protein (TIR-NBS-LRR class)"/>
    <property type="match status" value="1"/>
</dbReference>
<dbReference type="InterPro" id="IPR042197">
    <property type="entry name" value="Apaf_helical"/>
</dbReference>
<dbReference type="InterPro" id="IPR003593">
    <property type="entry name" value="AAA+_ATPase"/>
</dbReference>
<feature type="domain" description="AAA+ ATPase" evidence="5">
    <location>
        <begin position="45"/>
        <end position="187"/>
    </location>
</feature>
<proteinExistence type="predicted"/>
<comment type="caution">
    <text evidence="6">The sequence shown here is derived from an EMBL/GenBank/DDBJ whole genome shotgun (WGS) entry which is preliminary data.</text>
</comment>
<keyword evidence="3" id="KW-0378">Hydrolase</keyword>
<dbReference type="InterPro" id="IPR058192">
    <property type="entry name" value="WHD_ROQ1-like"/>
</dbReference>
<dbReference type="InterPro" id="IPR044974">
    <property type="entry name" value="Disease_R_plants"/>
</dbReference>
<evidence type="ECO:0000256" key="3">
    <source>
        <dbReference type="ARBA" id="ARBA00022801"/>
    </source>
</evidence>
<dbReference type="SUPFAM" id="SSF52540">
    <property type="entry name" value="P-loop containing nucleoside triphosphate hydrolases"/>
    <property type="match status" value="2"/>
</dbReference>
<evidence type="ECO:0000256" key="1">
    <source>
        <dbReference type="ARBA" id="ARBA00022614"/>
    </source>
</evidence>
<dbReference type="SMART" id="SM00382">
    <property type="entry name" value="AAA"/>
    <property type="match status" value="2"/>
</dbReference>
<dbReference type="Pfam" id="PF07725">
    <property type="entry name" value="LRR_3"/>
    <property type="match status" value="1"/>
</dbReference>
<dbReference type="PANTHER" id="PTHR11017">
    <property type="entry name" value="LEUCINE-RICH REPEAT-CONTAINING PROTEIN"/>
    <property type="match status" value="1"/>
</dbReference>
<sequence length="800" mass="90508">MIERIVTNVLQELNWCTPSKDFKDLVGLEAHVSNLNSMLYMDSNEVKMIGIWGPAGIGKTTIARALYNQLSSSGDDFQLNLFMENVKGIHRRNELHGYSLKLHLQERFLSEIFNQRTKISHLGVAQERLKNQKALIILDDVDGLEQLNALVDQAEWFGYGTIIVVTTEDRQLLKAHGINHVYEVGYPSQGEAFKILCRYAFGKNSAPKGFYDLATEVTKLAGDLPLGLSVLVCYDGLDEKDKALFLHVACLFNGEKVDRVKQLLAKSALDAEYGLRVLVDRSLIHIYADGCIVMHFLLQQIGKEIIRGQCINDPGKRQFLVDAQEISDVLVDETGTKNVLGISLDMSELDDEVYISEKAFKKMTNLQFLRLYNHFPDEAVKLHLPHGLDYLPRKLRLLHWDSYPIKCMPSKFRPEYLVELTLRDSKLEKLWEGAQPLTGLRHMDLSSSKNIKDIPNLSGAMNLEKLYLRASEAQMISKIVKDVSNELPSTDFDRLVGVEAHVAKLISMIRLECDAVKMVGIWGPAGIGKTTIAKALYNQVSSNFQLKFYKEIFKGKYEVHNLERYDLQNRLKKELLSGVLDHRDMKIPDLGEAEERLKHQRVLLILDDVFLHDLKGLRDVIQGLRYGSKVIVTSEDIDTLRECGIHQNQTYRVAFPSSEEVLQIISYSAFGQRFPPRSYLEHADEVAKLVSPFPLGLRVIGSSLRGKSKDEWITALAKLKTCHGDKDVETAIRFAYEGLSDKQKTLLYLLTDSISSGENVNNAIFSLSQSDWDAEKGIQTLADIAFITISGEGRILMHYL</sequence>
<dbReference type="Pfam" id="PF00931">
    <property type="entry name" value="NB-ARC"/>
    <property type="match status" value="2"/>
</dbReference>
<dbReference type="InterPro" id="IPR032675">
    <property type="entry name" value="LRR_dom_sf"/>
</dbReference>
<feature type="domain" description="AAA+ ATPase" evidence="5">
    <location>
        <begin position="515"/>
        <end position="654"/>
    </location>
</feature>
<keyword evidence="4" id="KW-0520">NAD</keyword>
<name>A0A8S9KQ49_BRACR</name>
<dbReference type="InterPro" id="IPR011713">
    <property type="entry name" value="Leu-rich_rpt_3"/>
</dbReference>
<keyword evidence="1" id="KW-0433">Leucine-rich repeat</keyword>
<accession>A0A8S9KQ49</accession>